<dbReference type="Gene3D" id="3.90.550.10">
    <property type="entry name" value="Spore Coat Polysaccharide Biosynthesis Protein SpsA, Chain A"/>
    <property type="match status" value="1"/>
</dbReference>
<proteinExistence type="predicted"/>
<dbReference type="Pfam" id="PF12804">
    <property type="entry name" value="NTP_transf_3"/>
    <property type="match status" value="1"/>
</dbReference>
<evidence type="ECO:0000313" key="3">
    <source>
        <dbReference type="Proteomes" id="UP001302949"/>
    </source>
</evidence>
<comment type="caution">
    <text evidence="2">The sequence shown here is derived from an EMBL/GenBank/DDBJ whole genome shotgun (WGS) entry which is preliminary data.</text>
</comment>
<dbReference type="PANTHER" id="PTHR43777:SF1">
    <property type="entry name" value="MOLYBDENUM COFACTOR CYTIDYLYLTRANSFERASE"/>
    <property type="match status" value="1"/>
</dbReference>
<sequence length="197" mass="21627">MKISTLILAAGSSSRLGRPKQLLRFEGKTLIERITQVALSVSDQVLIVLGANETLIRPHLEALVLANTSKLEISFNADWEEGMGKTLSFGVEKLAKNADAILVLLSDQLFVDEVLLRKMMQTFAESNLPIVACEYAEQLAVPILFDKTVFADLMSLNGDKGAKVLLKKYSDKLGSVPFPLGICDVDTPEDLKKYELS</sequence>
<dbReference type="EMBL" id="JAYFUM010000010">
    <property type="protein sequence ID" value="MEA5139547.1"/>
    <property type="molecule type" value="Genomic_DNA"/>
</dbReference>
<organism evidence="2 3">
    <name type="scientific">Arcicella rigui</name>
    <dbReference type="NCBI Taxonomy" id="797020"/>
    <lineage>
        <taxon>Bacteria</taxon>
        <taxon>Pseudomonadati</taxon>
        <taxon>Bacteroidota</taxon>
        <taxon>Cytophagia</taxon>
        <taxon>Cytophagales</taxon>
        <taxon>Flectobacillaceae</taxon>
        <taxon>Arcicella</taxon>
    </lineage>
</organism>
<accession>A0ABU5QA83</accession>
<dbReference type="InterPro" id="IPR029044">
    <property type="entry name" value="Nucleotide-diphossugar_trans"/>
</dbReference>
<dbReference type="SUPFAM" id="SSF53448">
    <property type="entry name" value="Nucleotide-diphospho-sugar transferases"/>
    <property type="match status" value="1"/>
</dbReference>
<evidence type="ECO:0000259" key="1">
    <source>
        <dbReference type="Pfam" id="PF12804"/>
    </source>
</evidence>
<evidence type="ECO:0000313" key="2">
    <source>
        <dbReference type="EMBL" id="MEA5139547.1"/>
    </source>
</evidence>
<dbReference type="InterPro" id="IPR025877">
    <property type="entry name" value="MobA-like_NTP_Trfase"/>
</dbReference>
<feature type="domain" description="MobA-like NTP transferase" evidence="1">
    <location>
        <begin position="6"/>
        <end position="169"/>
    </location>
</feature>
<reference evidence="2 3" key="1">
    <citation type="submission" date="2023-12" db="EMBL/GenBank/DDBJ databases">
        <title>Novel species of the genus Arcicella isolated from rivers.</title>
        <authorList>
            <person name="Lu H."/>
        </authorList>
    </citation>
    <scope>NUCLEOTIDE SEQUENCE [LARGE SCALE GENOMIC DNA]</scope>
    <source>
        <strain evidence="2 3">KCTC 23307</strain>
    </source>
</reference>
<name>A0ABU5QA83_9BACT</name>
<dbReference type="CDD" id="cd04182">
    <property type="entry name" value="GT_2_like_f"/>
    <property type="match status" value="1"/>
</dbReference>
<gene>
    <name evidence="2" type="ORF">VB248_10390</name>
</gene>
<dbReference type="Proteomes" id="UP001302949">
    <property type="component" value="Unassembled WGS sequence"/>
</dbReference>
<protein>
    <submittedName>
        <fullName evidence="2">Nucleotidyltransferase family protein</fullName>
    </submittedName>
</protein>
<keyword evidence="3" id="KW-1185">Reference proteome</keyword>
<dbReference type="PANTHER" id="PTHR43777">
    <property type="entry name" value="MOLYBDENUM COFACTOR CYTIDYLYLTRANSFERASE"/>
    <property type="match status" value="1"/>
</dbReference>
<dbReference type="RefSeq" id="WP_323296702.1">
    <property type="nucleotide sequence ID" value="NZ_JAYFUM010000010.1"/>
</dbReference>